<dbReference type="AlphaFoldDB" id="A0A9P8LE83"/>
<dbReference type="Gene3D" id="3.30.200.20">
    <property type="entry name" value="Phosphorylase Kinase, domain 1"/>
    <property type="match status" value="1"/>
</dbReference>
<dbReference type="CDD" id="cd05581">
    <property type="entry name" value="STKc_PDK1"/>
    <property type="match status" value="1"/>
</dbReference>
<keyword evidence="4" id="KW-0808">Transferase</keyword>
<dbReference type="InterPro" id="IPR017441">
    <property type="entry name" value="Protein_kinase_ATP_BS"/>
</dbReference>
<dbReference type="Proteomes" id="UP000750711">
    <property type="component" value="Unassembled WGS sequence"/>
</dbReference>
<evidence type="ECO:0000256" key="2">
    <source>
        <dbReference type="ARBA" id="ARBA00012513"/>
    </source>
</evidence>
<organism evidence="13 14">
    <name type="scientific">Trichoglossum hirsutum</name>
    <dbReference type="NCBI Taxonomy" id="265104"/>
    <lineage>
        <taxon>Eukaryota</taxon>
        <taxon>Fungi</taxon>
        <taxon>Dikarya</taxon>
        <taxon>Ascomycota</taxon>
        <taxon>Pezizomycotina</taxon>
        <taxon>Geoglossomycetes</taxon>
        <taxon>Geoglossales</taxon>
        <taxon>Geoglossaceae</taxon>
        <taxon>Trichoglossum</taxon>
    </lineage>
</organism>
<accession>A0A9P8LE83</accession>
<feature type="compositionally biased region" description="Polar residues" evidence="11">
    <location>
        <begin position="79"/>
        <end position="107"/>
    </location>
</feature>
<sequence length="887" mass="96616">MDGDLSLSQSLGGLRIANPDDADPTQPRQGSTYLPPLHFSPVFQGTPPEQDPRPNLAPPPLRQEPPRTPSPDGHHTADGTASSPASTGDTAPPSSLDAQHVTPNTGRRSVRFPASQQQQQQQQQQYHLQSSPSGIQQSGRMFQQPSSSGPRPSSAVFPRPSPNAFPDATLMANGNSYAKYRLTSQPSRSSSSGLPPSNAPRNGSTGMQAGVPTRDQGYNDRPYGPNHIRNGPLPPRRSSRGQGRGHMGITNPPATSASSGSPYDVDNGPLPSSEEWKERGAAVGVRQELDRNGNPVQRYVKKGVKDFNFGRTLGEGSYSTVLAATDRQTLKEYAIKVLDKKHIIKERKVKYVNIEKNTLNRLGDHPGIVRLYYTFQDERSLYYVLDVASGGELLGVLKRMGTFDEECTRYYGAQILDAVEYMHSRGVIHRDLKPENVLLDDQMHVKITDFGTAKILDPPRQPQHHDAVNGNIPYANQNQGNMDSSDDNRANSFVGTAEYVSPELLTDKNACKASDLWAFGCIIYQLLSGRPPFKAANEYQTFQKIVSLDYEFPKGFPPVAKDLVERLLVLDPAKRLTIEHIKNHQFFDGIAWGRGLWKQKAPRLKSYVPPVQEPNVIKLNDFSDSAQQNASKNGQGLSSGLNGSSRPQPRVITELPPPSQLDIEWSPVLTRANERILKLGNLAVSSAPAPQSPVTKSGPNGENTTSETSNKKFSRFFGGNASKKRQRLVMVTSSARIILAAAGGDDKKAKTEISLLAPGTSWRSTSDAKGVVGWCVDTKDKHYTFEDTKASSSSSTASAQPTVQEWLDTIERAKDLAISQNLTNAYSNEDAFNTSNMSSPSSTLVGDAGLPLDGMGRNGKNPLGEGEGSSKSRKRFSKRHSKSGLAA</sequence>
<dbReference type="Pfam" id="PF00069">
    <property type="entry name" value="Pkinase"/>
    <property type="match status" value="1"/>
</dbReference>
<dbReference type="InterPro" id="IPR039046">
    <property type="entry name" value="PDPK1"/>
</dbReference>
<dbReference type="InterPro" id="IPR008271">
    <property type="entry name" value="Ser/Thr_kinase_AS"/>
</dbReference>
<dbReference type="EMBL" id="JAGHQM010000365">
    <property type="protein sequence ID" value="KAH0562354.1"/>
    <property type="molecule type" value="Genomic_DNA"/>
</dbReference>
<feature type="region of interest" description="Disordered" evidence="11">
    <location>
        <begin position="830"/>
        <end position="887"/>
    </location>
</feature>
<feature type="compositionally biased region" description="Polar residues" evidence="11">
    <location>
        <begin position="252"/>
        <end position="261"/>
    </location>
</feature>
<evidence type="ECO:0000256" key="6">
    <source>
        <dbReference type="ARBA" id="ARBA00022777"/>
    </source>
</evidence>
<evidence type="ECO:0000256" key="1">
    <source>
        <dbReference type="ARBA" id="ARBA00010006"/>
    </source>
</evidence>
<evidence type="ECO:0000256" key="5">
    <source>
        <dbReference type="ARBA" id="ARBA00022741"/>
    </source>
</evidence>
<evidence type="ECO:0000313" key="13">
    <source>
        <dbReference type="EMBL" id="KAH0562354.1"/>
    </source>
</evidence>
<feature type="compositionally biased region" description="Polar residues" evidence="11">
    <location>
        <begin position="126"/>
        <end position="144"/>
    </location>
</feature>
<dbReference type="GO" id="GO:0005524">
    <property type="term" value="F:ATP binding"/>
    <property type="evidence" value="ECO:0007669"/>
    <property type="project" value="UniProtKB-UniRule"/>
</dbReference>
<name>A0A9P8LE83_9PEZI</name>
<feature type="compositionally biased region" description="Pro residues" evidence="11">
    <location>
        <begin position="55"/>
        <end position="69"/>
    </location>
</feature>
<feature type="compositionally biased region" description="Low complexity" evidence="11">
    <location>
        <begin position="633"/>
        <end position="645"/>
    </location>
</feature>
<evidence type="ECO:0000256" key="4">
    <source>
        <dbReference type="ARBA" id="ARBA00022679"/>
    </source>
</evidence>
<feature type="non-terminal residue" evidence="13">
    <location>
        <position position="887"/>
    </location>
</feature>
<keyword evidence="5 10" id="KW-0547">Nucleotide-binding</keyword>
<dbReference type="FunFam" id="3.30.200.20:FF:000128">
    <property type="entry name" value="Serine/threonine-protein kinase ksg1"/>
    <property type="match status" value="1"/>
</dbReference>
<dbReference type="InterPro" id="IPR050236">
    <property type="entry name" value="Ser_Thr_kinase_AGC"/>
</dbReference>
<dbReference type="GO" id="GO:0035556">
    <property type="term" value="P:intracellular signal transduction"/>
    <property type="evidence" value="ECO:0007669"/>
    <property type="project" value="TreeGrafter"/>
</dbReference>
<evidence type="ECO:0000256" key="9">
    <source>
        <dbReference type="ARBA" id="ARBA00048679"/>
    </source>
</evidence>
<feature type="compositionally biased region" description="Basic residues" evidence="11">
    <location>
        <begin position="871"/>
        <end position="887"/>
    </location>
</feature>
<proteinExistence type="inferred from homology"/>
<comment type="caution">
    <text evidence="13">The sequence shown here is derived from an EMBL/GenBank/DDBJ whole genome shotgun (WGS) entry which is preliminary data.</text>
</comment>
<feature type="compositionally biased region" description="Low complexity" evidence="11">
    <location>
        <begin position="116"/>
        <end position="125"/>
    </location>
</feature>
<dbReference type="PROSITE" id="PS00107">
    <property type="entry name" value="PROTEIN_KINASE_ATP"/>
    <property type="match status" value="1"/>
</dbReference>
<dbReference type="GO" id="GO:0004674">
    <property type="term" value="F:protein serine/threonine kinase activity"/>
    <property type="evidence" value="ECO:0007669"/>
    <property type="project" value="UniProtKB-KW"/>
</dbReference>
<keyword evidence="7 10" id="KW-0067">ATP-binding</keyword>
<dbReference type="InterPro" id="IPR011009">
    <property type="entry name" value="Kinase-like_dom_sf"/>
</dbReference>
<keyword evidence="3" id="KW-0723">Serine/threonine-protein kinase</keyword>
<comment type="catalytic activity">
    <reaction evidence="8">
        <text>L-threonyl-[protein] + ATP = O-phospho-L-threonyl-[protein] + ADP + H(+)</text>
        <dbReference type="Rhea" id="RHEA:46608"/>
        <dbReference type="Rhea" id="RHEA-COMP:11060"/>
        <dbReference type="Rhea" id="RHEA-COMP:11605"/>
        <dbReference type="ChEBI" id="CHEBI:15378"/>
        <dbReference type="ChEBI" id="CHEBI:30013"/>
        <dbReference type="ChEBI" id="CHEBI:30616"/>
        <dbReference type="ChEBI" id="CHEBI:61977"/>
        <dbReference type="ChEBI" id="CHEBI:456216"/>
        <dbReference type="EC" id="2.7.11.1"/>
    </reaction>
</comment>
<dbReference type="PROSITE" id="PS50011">
    <property type="entry name" value="PROTEIN_KINASE_DOM"/>
    <property type="match status" value="1"/>
</dbReference>
<dbReference type="InterPro" id="IPR000719">
    <property type="entry name" value="Prot_kinase_dom"/>
</dbReference>
<evidence type="ECO:0000256" key="7">
    <source>
        <dbReference type="ARBA" id="ARBA00022840"/>
    </source>
</evidence>
<dbReference type="PROSITE" id="PS00108">
    <property type="entry name" value="PROTEIN_KINASE_ST"/>
    <property type="match status" value="1"/>
</dbReference>
<feature type="region of interest" description="Disordered" evidence="11">
    <location>
        <begin position="1"/>
        <end position="274"/>
    </location>
</feature>
<evidence type="ECO:0000256" key="8">
    <source>
        <dbReference type="ARBA" id="ARBA00047899"/>
    </source>
</evidence>
<evidence type="ECO:0000256" key="10">
    <source>
        <dbReference type="PROSITE-ProRule" id="PRU10141"/>
    </source>
</evidence>
<feature type="domain" description="Protein kinase" evidence="12">
    <location>
        <begin position="307"/>
        <end position="587"/>
    </location>
</feature>
<keyword evidence="6" id="KW-0418">Kinase</keyword>
<dbReference type="Gene3D" id="1.10.510.10">
    <property type="entry name" value="Transferase(Phosphotransferase) domain 1"/>
    <property type="match status" value="1"/>
</dbReference>
<protein>
    <recommendedName>
        <fullName evidence="2">non-specific serine/threonine protein kinase</fullName>
        <ecNumber evidence="2">2.7.11.1</ecNumber>
    </recommendedName>
</protein>
<feature type="compositionally biased region" description="Low complexity" evidence="11">
    <location>
        <begin position="184"/>
        <end position="200"/>
    </location>
</feature>
<feature type="compositionally biased region" description="Polar residues" evidence="11">
    <location>
        <begin position="830"/>
        <end position="844"/>
    </location>
</feature>
<feature type="compositionally biased region" description="Low complexity" evidence="11">
    <location>
        <begin position="1"/>
        <end position="14"/>
    </location>
</feature>
<evidence type="ECO:0000313" key="14">
    <source>
        <dbReference type="Proteomes" id="UP000750711"/>
    </source>
</evidence>
<feature type="region of interest" description="Disordered" evidence="11">
    <location>
        <begin position="686"/>
        <end position="716"/>
    </location>
</feature>
<feature type="compositionally biased region" description="Polar residues" evidence="11">
    <location>
        <begin position="688"/>
        <end position="708"/>
    </location>
</feature>
<evidence type="ECO:0000256" key="11">
    <source>
        <dbReference type="SAM" id="MobiDB-lite"/>
    </source>
</evidence>
<keyword evidence="14" id="KW-1185">Reference proteome</keyword>
<gene>
    <name evidence="13" type="ORF">GP486_002956</name>
</gene>
<comment type="catalytic activity">
    <reaction evidence="9">
        <text>L-seryl-[protein] + ATP = O-phospho-L-seryl-[protein] + ADP + H(+)</text>
        <dbReference type="Rhea" id="RHEA:17989"/>
        <dbReference type="Rhea" id="RHEA-COMP:9863"/>
        <dbReference type="Rhea" id="RHEA-COMP:11604"/>
        <dbReference type="ChEBI" id="CHEBI:15378"/>
        <dbReference type="ChEBI" id="CHEBI:29999"/>
        <dbReference type="ChEBI" id="CHEBI:30616"/>
        <dbReference type="ChEBI" id="CHEBI:83421"/>
        <dbReference type="ChEBI" id="CHEBI:456216"/>
        <dbReference type="EC" id="2.7.11.1"/>
    </reaction>
</comment>
<dbReference type="PANTHER" id="PTHR24356:SF163">
    <property type="entry name" value="3-PHOSPHOINOSITIDE-DEPENDENT PROTEIN KINASE 1-RELATED"/>
    <property type="match status" value="1"/>
</dbReference>
<dbReference type="SUPFAM" id="SSF56112">
    <property type="entry name" value="Protein kinase-like (PK-like)"/>
    <property type="match status" value="1"/>
</dbReference>
<dbReference type="EC" id="2.7.11.1" evidence="2"/>
<comment type="similarity">
    <text evidence="1">Belongs to the protein kinase superfamily. AGC Ser/Thr protein kinase family. PDPK1 subfamily.</text>
</comment>
<feature type="binding site" evidence="10">
    <location>
        <position position="336"/>
    </location>
    <ligand>
        <name>ATP</name>
        <dbReference type="ChEBI" id="CHEBI:30616"/>
    </ligand>
</feature>
<dbReference type="SMART" id="SM00220">
    <property type="entry name" value="S_TKc"/>
    <property type="match status" value="1"/>
</dbReference>
<evidence type="ECO:0000259" key="12">
    <source>
        <dbReference type="PROSITE" id="PS50011"/>
    </source>
</evidence>
<feature type="region of interest" description="Disordered" evidence="11">
    <location>
        <begin position="626"/>
        <end position="658"/>
    </location>
</feature>
<reference evidence="13" key="1">
    <citation type="submission" date="2021-03" db="EMBL/GenBank/DDBJ databases">
        <title>Comparative genomics and phylogenomic investigation of the class Geoglossomycetes provide insights into ecological specialization and systematics.</title>
        <authorList>
            <person name="Melie T."/>
            <person name="Pirro S."/>
            <person name="Miller A.N."/>
            <person name="Quandt A."/>
        </authorList>
    </citation>
    <scope>NUCLEOTIDE SEQUENCE</scope>
    <source>
        <strain evidence="13">CAQ_001_2017</strain>
    </source>
</reference>
<dbReference type="PANTHER" id="PTHR24356">
    <property type="entry name" value="SERINE/THREONINE-PROTEIN KINASE"/>
    <property type="match status" value="1"/>
</dbReference>
<dbReference type="FunFam" id="1.10.510.10:FF:000163">
    <property type="entry name" value="3-phosphoinositide-dependent protein kinase 1"/>
    <property type="match status" value="1"/>
</dbReference>
<evidence type="ECO:0000256" key="3">
    <source>
        <dbReference type="ARBA" id="ARBA00022527"/>
    </source>
</evidence>
<feature type="compositionally biased region" description="Low complexity" evidence="11">
    <location>
        <begin position="145"/>
        <end position="154"/>
    </location>
</feature>